<reference evidence="10 11" key="1">
    <citation type="submission" date="2024-04" db="EMBL/GenBank/DDBJ databases">
        <title>Novel species of the genus Ideonella isolated from streams.</title>
        <authorList>
            <person name="Lu H."/>
        </authorList>
    </citation>
    <scope>NUCLEOTIDE SEQUENCE [LARGE SCALE GENOMIC DNA]</scope>
    <source>
        <strain evidence="10 11">BYS139W</strain>
    </source>
</reference>
<gene>
    <name evidence="10" type="ORF">AACH11_22795</name>
</gene>
<name>A0ABU9BJT8_9BURK</name>
<dbReference type="SUPFAM" id="SSF82866">
    <property type="entry name" value="Multidrug efflux transporter AcrB transmembrane domain"/>
    <property type="match status" value="2"/>
</dbReference>
<feature type="transmembrane region" description="Helical" evidence="9">
    <location>
        <begin position="435"/>
        <end position="459"/>
    </location>
</feature>
<protein>
    <recommendedName>
        <fullName evidence="9">Efflux pump membrane transporter</fullName>
    </recommendedName>
</protein>
<keyword evidence="4" id="KW-1003">Cell membrane</keyword>
<evidence type="ECO:0000256" key="7">
    <source>
        <dbReference type="ARBA" id="ARBA00022989"/>
    </source>
</evidence>
<dbReference type="PRINTS" id="PR00702">
    <property type="entry name" value="ACRIFLAVINRP"/>
</dbReference>
<evidence type="ECO:0000256" key="6">
    <source>
        <dbReference type="ARBA" id="ARBA00022692"/>
    </source>
</evidence>
<feature type="transmembrane region" description="Helical" evidence="9">
    <location>
        <begin position="1006"/>
        <end position="1032"/>
    </location>
</feature>
<dbReference type="NCBIfam" id="TIGR00915">
    <property type="entry name" value="2A0602"/>
    <property type="match status" value="1"/>
</dbReference>
<dbReference type="NCBIfam" id="NF000282">
    <property type="entry name" value="RND_permease_1"/>
    <property type="match status" value="1"/>
</dbReference>
<comment type="caution">
    <text evidence="9">Lacks conserved residue(s) required for the propagation of feature annotation.</text>
</comment>
<dbReference type="EMBL" id="JBBUTF010000031">
    <property type="protein sequence ID" value="MEK8028798.1"/>
    <property type="molecule type" value="Genomic_DNA"/>
</dbReference>
<evidence type="ECO:0000313" key="11">
    <source>
        <dbReference type="Proteomes" id="UP001368500"/>
    </source>
</evidence>
<keyword evidence="3 9" id="KW-0813">Transport</keyword>
<evidence type="ECO:0000256" key="2">
    <source>
        <dbReference type="ARBA" id="ARBA00010942"/>
    </source>
</evidence>
<keyword evidence="11" id="KW-1185">Reference proteome</keyword>
<comment type="caution">
    <text evidence="10">The sequence shown here is derived from an EMBL/GenBank/DDBJ whole genome shotgun (WGS) entry which is preliminary data.</text>
</comment>
<dbReference type="InterPro" id="IPR004764">
    <property type="entry name" value="MdtF-like"/>
</dbReference>
<evidence type="ECO:0000256" key="5">
    <source>
        <dbReference type="ARBA" id="ARBA00022519"/>
    </source>
</evidence>
<dbReference type="PANTHER" id="PTHR32063">
    <property type="match status" value="1"/>
</dbReference>
<feature type="transmembrane region" description="Helical" evidence="9">
    <location>
        <begin position="12"/>
        <end position="34"/>
    </location>
</feature>
<evidence type="ECO:0000256" key="9">
    <source>
        <dbReference type="RuleBase" id="RU364070"/>
    </source>
</evidence>
<feature type="transmembrane region" description="Helical" evidence="9">
    <location>
        <begin position="341"/>
        <end position="360"/>
    </location>
</feature>
<keyword evidence="8 9" id="KW-0472">Membrane</keyword>
<organism evidence="10 11">
    <name type="scientific">Pseudaquabacterium rugosum</name>
    <dbReference type="NCBI Taxonomy" id="2984194"/>
    <lineage>
        <taxon>Bacteria</taxon>
        <taxon>Pseudomonadati</taxon>
        <taxon>Pseudomonadota</taxon>
        <taxon>Betaproteobacteria</taxon>
        <taxon>Burkholderiales</taxon>
        <taxon>Sphaerotilaceae</taxon>
        <taxon>Pseudaquabacterium</taxon>
    </lineage>
</organism>
<evidence type="ECO:0000313" key="10">
    <source>
        <dbReference type="EMBL" id="MEK8028798.1"/>
    </source>
</evidence>
<dbReference type="Gene3D" id="3.30.70.1430">
    <property type="entry name" value="Multidrug efflux transporter AcrB pore domain"/>
    <property type="match status" value="2"/>
</dbReference>
<dbReference type="Pfam" id="PF00873">
    <property type="entry name" value="ACR_tran"/>
    <property type="match status" value="1"/>
</dbReference>
<sequence length="1052" mass="110958">MLARFFVDRPIFAWVIAIVIMLAGAASITALPVAQYPDVAPPTVNISATYTGASAQTVENSVTQILEQQLTGLDGLMYFSSSSSSSGRASISVVFQQGTDADTAQVQVQNKVQQALTRLPQAVQSQGVTVTKSQSDFLMIVAVYDATDKAANDDVADYLASNLQDAISRVEGVGGVNVFGAQYAMRIWLDPQKLAAYQLMPSDVQSALTAQNAQLSAGKIGALPAPAGQQLTATVTAQSKLQTPEQFRAIIVKRAASGAVVRLSDVARVEMGAESYDAVARLNGHPASGIAVQLAPGANALSTATRVRTLVESLKSGMPEGYQVAYPKDSTRFVKIAIEEVVKTLVEAIALVVVVMFVFLQNWRATLIPAIAVPVVLLGTFGVLELFGYSINTLTMFGMVLAIGLLVDDAIVVVENVERVMREEGLSPHDATVKSMGEITGALVGIATVLTAVFLPMAFFSGSTGVIYRQFSITICASMILSVVVALTLTPALCATLLKAHDVGHEGTEPRGAGAWFNRHFDRLTARYEGGVGRIIRGPVRWMLVYGLIVAAMGLLMMRLPTGFLPAEDTGEAMVQYTLPAGATTSRTLEVAKAVEKHFLVDEKDNVEAMFTIAGFSFAGSGQNAGLAFVNLKDWSQREGVANRSDTLAGRATGALQSVRDAQIFALTPPSISGLGQSSGFEFQLQATAGTDRAALKERRDSLLAAAGQDGQLAAVRSGSLGDQPQLKIDIDQAKALSLGLSLSDVEDTLSAAWAGAYVNDFIDRDRVKKVYMQGDAAFRSRPEDLGLWQVRGSDSAGNTVMTPFSAFATTRWTYGPESLSRYNGLASYAIQGAAADGVSSGTAMDRMDTLAAALPAGTTHAWSGQSYQERLASGQTATLYAVSIMVVFLCLAALYESWSIPFSVLMVIPLGIVGAALAATLRGLENDVYFQVALLTTIGLSSKNAILIVEFADAALKQGQGLVEAAVEGARLRLRPILMTSLAFIAGVMPLALSTGAGANSRVSIGTGIVGGTLTGTVLAVFLVPLFFVLVRRLSGDRAARLHTPTPAEAS</sequence>
<dbReference type="SUPFAM" id="SSF82714">
    <property type="entry name" value="Multidrug efflux transporter AcrB TolC docking domain, DN and DC subdomains"/>
    <property type="match status" value="2"/>
</dbReference>
<feature type="transmembrane region" description="Helical" evidence="9">
    <location>
        <begin position="471"/>
        <end position="498"/>
    </location>
</feature>
<feature type="transmembrane region" description="Helical" evidence="9">
    <location>
        <begin position="367"/>
        <end position="388"/>
    </location>
</feature>
<feature type="transmembrane region" description="Helical" evidence="9">
    <location>
        <begin position="543"/>
        <end position="560"/>
    </location>
</feature>
<feature type="transmembrane region" description="Helical" evidence="9">
    <location>
        <begin position="394"/>
        <end position="414"/>
    </location>
</feature>
<feature type="transmembrane region" description="Helical" evidence="9">
    <location>
        <begin position="978"/>
        <end position="1000"/>
    </location>
</feature>
<accession>A0ABU9BJT8</accession>
<feature type="transmembrane region" description="Helical" evidence="9">
    <location>
        <begin position="903"/>
        <end position="923"/>
    </location>
</feature>
<evidence type="ECO:0000256" key="8">
    <source>
        <dbReference type="ARBA" id="ARBA00023136"/>
    </source>
</evidence>
<keyword evidence="7 9" id="KW-1133">Transmembrane helix</keyword>
<dbReference type="Gene3D" id="3.30.2090.10">
    <property type="entry name" value="Multidrug efflux transporter AcrB TolC docking domain, DN and DC subdomains"/>
    <property type="match status" value="2"/>
</dbReference>
<keyword evidence="6 9" id="KW-0812">Transmembrane</keyword>
<comment type="subcellular location">
    <subcellularLocation>
        <location evidence="1 9">Cell inner membrane</location>
        <topology evidence="1 9">Multi-pass membrane protein</topology>
    </subcellularLocation>
</comment>
<proteinExistence type="inferred from homology"/>
<dbReference type="Gene3D" id="3.30.70.1320">
    <property type="entry name" value="Multidrug efflux transporter AcrB pore domain like"/>
    <property type="match status" value="1"/>
</dbReference>
<dbReference type="Proteomes" id="UP001368500">
    <property type="component" value="Unassembled WGS sequence"/>
</dbReference>
<comment type="similarity">
    <text evidence="2 9">Belongs to the resistance-nodulation-cell division (RND) (TC 2.A.6) family.</text>
</comment>
<dbReference type="InterPro" id="IPR027463">
    <property type="entry name" value="AcrB_DN_DC_subdom"/>
</dbReference>
<evidence type="ECO:0000256" key="4">
    <source>
        <dbReference type="ARBA" id="ARBA00022475"/>
    </source>
</evidence>
<dbReference type="Gene3D" id="1.20.1640.10">
    <property type="entry name" value="Multidrug efflux transporter AcrB transmembrane domain"/>
    <property type="match status" value="2"/>
</dbReference>
<keyword evidence="5 9" id="KW-0997">Cell inner membrane</keyword>
<feature type="transmembrane region" description="Helical" evidence="9">
    <location>
        <begin position="878"/>
        <end position="896"/>
    </location>
</feature>
<dbReference type="InterPro" id="IPR001036">
    <property type="entry name" value="Acrflvin-R"/>
</dbReference>
<dbReference type="Gene3D" id="3.30.70.1440">
    <property type="entry name" value="Multidrug efflux transporter AcrB pore domain"/>
    <property type="match status" value="1"/>
</dbReference>
<dbReference type="SUPFAM" id="SSF82693">
    <property type="entry name" value="Multidrug efflux transporter AcrB pore domain, PN1, PN2, PC1 and PC2 subdomains"/>
    <property type="match status" value="4"/>
</dbReference>
<dbReference type="PANTHER" id="PTHR32063:SF32">
    <property type="entry name" value="AMINOGLYCOSIDE EFFLUX PUMP-RELATED"/>
    <property type="match status" value="1"/>
</dbReference>
<evidence type="ECO:0000256" key="1">
    <source>
        <dbReference type="ARBA" id="ARBA00004429"/>
    </source>
</evidence>
<evidence type="ECO:0000256" key="3">
    <source>
        <dbReference type="ARBA" id="ARBA00022448"/>
    </source>
</evidence>